<feature type="compositionally biased region" description="Low complexity" evidence="1">
    <location>
        <begin position="402"/>
        <end position="417"/>
    </location>
</feature>
<evidence type="ECO:0000313" key="2">
    <source>
        <dbReference type="EnsemblProtists" id="HpaP803224"/>
    </source>
</evidence>
<sequence>MDEIRHAIRHGRDLAARGAYERARETWKAAQSSAYLAQDRAALFVLSVNIGEACVRLATQSSDSRKDQTLQQVTEAKANLEYALQLVTACGFERGVERNSTLSRGVRRAETLQDEVAKLLDPVMEVVEEGLIVADDEMEAGCTTCGERGGKQGTRVLDESDGCFYCRECYDEYYATAAIDADGHQIGDELGAGEARRVVDNGKRDGYCNEEEGDVVVDTAASQSSTTVGSVVLAKKKDERVDEGDGKTTGRVVVDRIRYDRVELGSLADFLTGRTQIGDNAEKLRSIKPDDSSDDTTVSVVAAPADDCHVQVCSEERSATIDKLQEMPRETYRATSEEVASCTEERELVDDDLADQFQEERRKYSVVRLLELRKASPCDCPESLMESPVRDDGSVRSRSHSRAGSSRKASITKSSSR</sequence>
<keyword evidence="3" id="KW-1185">Reference proteome</keyword>
<dbReference type="OMA" id="ACARIAM"/>
<proteinExistence type="predicted"/>
<dbReference type="Proteomes" id="UP000011713">
    <property type="component" value="Unassembled WGS sequence"/>
</dbReference>
<dbReference type="EMBL" id="JH598060">
    <property type="status" value="NOT_ANNOTATED_CDS"/>
    <property type="molecule type" value="Genomic_DNA"/>
</dbReference>
<reference evidence="2" key="2">
    <citation type="submission" date="2015-06" db="UniProtKB">
        <authorList>
            <consortium name="EnsemblProtists"/>
        </authorList>
    </citation>
    <scope>IDENTIFICATION</scope>
    <source>
        <strain evidence="2">Emoy2</strain>
    </source>
</reference>
<evidence type="ECO:0000256" key="1">
    <source>
        <dbReference type="SAM" id="MobiDB-lite"/>
    </source>
</evidence>
<organism evidence="2 3">
    <name type="scientific">Hyaloperonospora arabidopsidis (strain Emoy2)</name>
    <name type="common">Downy mildew agent</name>
    <name type="synonym">Peronospora arabidopsidis</name>
    <dbReference type="NCBI Taxonomy" id="559515"/>
    <lineage>
        <taxon>Eukaryota</taxon>
        <taxon>Sar</taxon>
        <taxon>Stramenopiles</taxon>
        <taxon>Oomycota</taxon>
        <taxon>Peronosporomycetes</taxon>
        <taxon>Peronosporales</taxon>
        <taxon>Peronosporaceae</taxon>
        <taxon>Hyaloperonospora</taxon>
    </lineage>
</organism>
<dbReference type="eggNOG" id="ENOG502S80T">
    <property type="taxonomic scope" value="Eukaryota"/>
</dbReference>
<dbReference type="HOGENOM" id="CLU_646381_0_0_1"/>
<protein>
    <submittedName>
        <fullName evidence="2">Uncharacterized protein</fullName>
    </submittedName>
</protein>
<dbReference type="AlphaFoldDB" id="M4BAB4"/>
<accession>M4BAB4</accession>
<dbReference type="EnsemblProtists" id="HpaT803224">
    <property type="protein sequence ID" value="HpaP803224"/>
    <property type="gene ID" value="HpaG803224"/>
</dbReference>
<evidence type="ECO:0000313" key="3">
    <source>
        <dbReference type="Proteomes" id="UP000011713"/>
    </source>
</evidence>
<dbReference type="VEuPathDB" id="FungiDB:HpaG803224"/>
<name>M4BAB4_HYAAE</name>
<feature type="region of interest" description="Disordered" evidence="1">
    <location>
        <begin position="378"/>
        <end position="417"/>
    </location>
</feature>
<dbReference type="InParanoid" id="M4BAB4"/>
<reference evidence="3" key="1">
    <citation type="journal article" date="2010" name="Science">
        <title>Signatures of adaptation to obligate biotrophy in the Hyaloperonospora arabidopsidis genome.</title>
        <authorList>
            <person name="Baxter L."/>
            <person name="Tripathy S."/>
            <person name="Ishaque N."/>
            <person name="Boot N."/>
            <person name="Cabral A."/>
            <person name="Kemen E."/>
            <person name="Thines M."/>
            <person name="Ah-Fong A."/>
            <person name="Anderson R."/>
            <person name="Badejoko W."/>
            <person name="Bittner-Eddy P."/>
            <person name="Boore J.L."/>
            <person name="Chibucos M.C."/>
            <person name="Coates M."/>
            <person name="Dehal P."/>
            <person name="Delehaunty K."/>
            <person name="Dong S."/>
            <person name="Downton P."/>
            <person name="Dumas B."/>
            <person name="Fabro G."/>
            <person name="Fronick C."/>
            <person name="Fuerstenberg S.I."/>
            <person name="Fulton L."/>
            <person name="Gaulin E."/>
            <person name="Govers F."/>
            <person name="Hughes L."/>
            <person name="Humphray S."/>
            <person name="Jiang R.H."/>
            <person name="Judelson H."/>
            <person name="Kamoun S."/>
            <person name="Kyung K."/>
            <person name="Meijer H."/>
            <person name="Minx P."/>
            <person name="Morris P."/>
            <person name="Nelson J."/>
            <person name="Phuntumart V."/>
            <person name="Qutob D."/>
            <person name="Rehmany A."/>
            <person name="Rougon-Cardoso A."/>
            <person name="Ryden P."/>
            <person name="Torto-Alalibo T."/>
            <person name="Studholme D."/>
            <person name="Wang Y."/>
            <person name="Win J."/>
            <person name="Wood J."/>
            <person name="Clifton S.W."/>
            <person name="Rogers J."/>
            <person name="Van den Ackerveken G."/>
            <person name="Jones J.D."/>
            <person name="McDowell J.M."/>
            <person name="Beynon J."/>
            <person name="Tyler B.M."/>
        </authorList>
    </citation>
    <scope>NUCLEOTIDE SEQUENCE [LARGE SCALE GENOMIC DNA]</scope>
    <source>
        <strain evidence="3">Emoy2</strain>
    </source>
</reference>